<dbReference type="RefSeq" id="WP_380722682.1">
    <property type="nucleotide sequence ID" value="NZ_JBHSGI010000034.1"/>
</dbReference>
<accession>A0ABV9KNQ3</accession>
<proteinExistence type="predicted"/>
<evidence type="ECO:0000313" key="2">
    <source>
        <dbReference type="EMBL" id="MFC4671790.1"/>
    </source>
</evidence>
<protein>
    <submittedName>
        <fullName evidence="2">TrgA family protein</fullName>
    </submittedName>
</protein>
<dbReference type="InterPro" id="IPR047784">
    <property type="entry name" value="TrgA"/>
</dbReference>
<feature type="transmembrane region" description="Helical" evidence="1">
    <location>
        <begin position="119"/>
        <end position="142"/>
    </location>
</feature>
<name>A0ABV9KNQ3_9RHOB</name>
<evidence type="ECO:0000256" key="1">
    <source>
        <dbReference type="SAM" id="Phobius"/>
    </source>
</evidence>
<dbReference type="NCBIfam" id="NF033773">
    <property type="entry name" value="tellur_TrgA"/>
    <property type="match status" value="1"/>
</dbReference>
<dbReference type="Proteomes" id="UP001595973">
    <property type="component" value="Unassembled WGS sequence"/>
</dbReference>
<feature type="transmembrane region" description="Helical" evidence="1">
    <location>
        <begin position="64"/>
        <end position="86"/>
    </location>
</feature>
<keyword evidence="1" id="KW-1133">Transmembrane helix</keyword>
<dbReference type="EMBL" id="JBHSGI010000034">
    <property type="protein sequence ID" value="MFC4671790.1"/>
    <property type="molecule type" value="Genomic_DNA"/>
</dbReference>
<gene>
    <name evidence="2" type="ORF">ACFO5X_24785</name>
</gene>
<feature type="transmembrane region" description="Helical" evidence="1">
    <location>
        <begin position="32"/>
        <end position="52"/>
    </location>
</feature>
<keyword evidence="1" id="KW-0812">Transmembrane</keyword>
<keyword evidence="1" id="KW-0472">Membrane</keyword>
<sequence>MPDAARLVAALSLALLAFIVSGQIVPLMPEGMDFGYFTWVNVGIGLVCGWGIMGKRAGRGITNAINNGITGMVALVFWGLFVQGTYEMMRLAMRHRYDGPLEAIGAIFKIGIQYGATMLVTHIVVTLLVGGVLAGLATEYAWRTWR</sequence>
<comment type="caution">
    <text evidence="2">The sequence shown here is derived from an EMBL/GenBank/DDBJ whole genome shotgun (WGS) entry which is preliminary data.</text>
</comment>
<organism evidence="2 3">
    <name type="scientific">Seohaeicola nanhaiensis</name>
    <dbReference type="NCBI Taxonomy" id="1387282"/>
    <lineage>
        <taxon>Bacteria</taxon>
        <taxon>Pseudomonadati</taxon>
        <taxon>Pseudomonadota</taxon>
        <taxon>Alphaproteobacteria</taxon>
        <taxon>Rhodobacterales</taxon>
        <taxon>Roseobacteraceae</taxon>
        <taxon>Seohaeicola</taxon>
    </lineage>
</organism>
<evidence type="ECO:0000313" key="3">
    <source>
        <dbReference type="Proteomes" id="UP001595973"/>
    </source>
</evidence>
<reference evidence="3" key="1">
    <citation type="journal article" date="2019" name="Int. J. Syst. Evol. Microbiol.">
        <title>The Global Catalogue of Microorganisms (GCM) 10K type strain sequencing project: providing services to taxonomists for standard genome sequencing and annotation.</title>
        <authorList>
            <consortium name="The Broad Institute Genomics Platform"/>
            <consortium name="The Broad Institute Genome Sequencing Center for Infectious Disease"/>
            <person name="Wu L."/>
            <person name="Ma J."/>
        </authorList>
    </citation>
    <scope>NUCLEOTIDE SEQUENCE [LARGE SCALE GENOMIC DNA]</scope>
    <source>
        <strain evidence="3">CGMCC 4.7283</strain>
    </source>
</reference>
<keyword evidence="3" id="KW-1185">Reference proteome</keyword>